<feature type="transmembrane region" description="Helical" evidence="2">
    <location>
        <begin position="612"/>
        <end position="632"/>
    </location>
</feature>
<feature type="repeat" description="ANK" evidence="1">
    <location>
        <begin position="165"/>
        <end position="187"/>
    </location>
</feature>
<dbReference type="Pfam" id="PF00023">
    <property type="entry name" value="Ank"/>
    <property type="match status" value="1"/>
</dbReference>
<feature type="transmembrane region" description="Helical" evidence="2">
    <location>
        <begin position="573"/>
        <end position="591"/>
    </location>
</feature>
<dbReference type="Pfam" id="PF12796">
    <property type="entry name" value="Ank_2"/>
    <property type="match status" value="1"/>
</dbReference>
<feature type="transmembrane region" description="Helical" evidence="2">
    <location>
        <begin position="652"/>
        <end position="672"/>
    </location>
</feature>
<evidence type="ECO:0000256" key="1">
    <source>
        <dbReference type="PROSITE-ProRule" id="PRU00023"/>
    </source>
</evidence>
<evidence type="ECO:0000313" key="5">
    <source>
        <dbReference type="Proteomes" id="UP001054252"/>
    </source>
</evidence>
<keyword evidence="1" id="KW-0040">ANK repeat</keyword>
<name>A0AAV5JTM2_9ROSI</name>
<evidence type="ECO:0000259" key="3">
    <source>
        <dbReference type="Pfam" id="PF13962"/>
    </source>
</evidence>
<organism evidence="4 5">
    <name type="scientific">Rubroshorea leprosula</name>
    <dbReference type="NCBI Taxonomy" id="152421"/>
    <lineage>
        <taxon>Eukaryota</taxon>
        <taxon>Viridiplantae</taxon>
        <taxon>Streptophyta</taxon>
        <taxon>Embryophyta</taxon>
        <taxon>Tracheophyta</taxon>
        <taxon>Spermatophyta</taxon>
        <taxon>Magnoliopsida</taxon>
        <taxon>eudicotyledons</taxon>
        <taxon>Gunneridae</taxon>
        <taxon>Pentapetalae</taxon>
        <taxon>rosids</taxon>
        <taxon>malvids</taxon>
        <taxon>Malvales</taxon>
        <taxon>Dipterocarpaceae</taxon>
        <taxon>Rubroshorea</taxon>
    </lineage>
</organism>
<dbReference type="InterPro" id="IPR002110">
    <property type="entry name" value="Ankyrin_rpt"/>
</dbReference>
<dbReference type="AlphaFoldDB" id="A0AAV5JTM2"/>
<dbReference type="PANTHER" id="PTHR24177">
    <property type="entry name" value="CASKIN"/>
    <property type="match status" value="1"/>
</dbReference>
<dbReference type="PROSITE" id="PS50088">
    <property type="entry name" value="ANK_REPEAT"/>
    <property type="match status" value="1"/>
</dbReference>
<dbReference type="InterPro" id="IPR036770">
    <property type="entry name" value="Ankyrin_rpt-contain_sf"/>
</dbReference>
<proteinExistence type="predicted"/>
<dbReference type="GO" id="GO:0016020">
    <property type="term" value="C:membrane"/>
    <property type="evidence" value="ECO:0007669"/>
    <property type="project" value="TreeGrafter"/>
</dbReference>
<dbReference type="Pfam" id="PF14223">
    <property type="entry name" value="Retrotran_gag_2"/>
    <property type="match status" value="1"/>
</dbReference>
<dbReference type="PANTHER" id="PTHR24177:SF329">
    <property type="entry name" value="ANKYRIN REPEAT PROTEIN"/>
    <property type="match status" value="1"/>
</dbReference>
<comment type="caution">
    <text evidence="4">The sequence shown here is derived from an EMBL/GenBank/DDBJ whole genome shotgun (WGS) entry which is preliminary data.</text>
</comment>
<feature type="domain" description="PGG" evidence="3">
    <location>
        <begin position="564"/>
        <end position="676"/>
    </location>
</feature>
<accession>A0AAV5JTM2</accession>
<sequence>MDTSSVQPIPFTSSTVSLNAIIPEILKEDNYERWSILMQHYLVAQGLWNVVLSSQIPWAEDAGDWIKRNASALLAIKISCGAEMFDQIKNMNSAKDAWNALANLHKPPNVEERRGRETDAVKETMTGVMDNNERTEFVTLLKDIYTGDSNALKSLDKITGMIFPSGFTALHIATIAGHLKIVNELVKIMGEDYLEIQDDNGDTALSLAACNGEMKIAECLVQKNDKLLTIRNKEGYIPLVVACFNRMKDMSSYLYSVTPFEFLLPENSNQGALFLKYCVLNFMFDVGLDLFLRCPQLAASTRESITISELSAQPSLFPIRTRLHPYNRFLYKCLCFVKLPSPSEGMHRSIHKIFRIHVAWVKVIDGILELPFFIHRQFYGAARLKDIYKRKLTHMYVNSVLQHCCKEISTYRDARQLVESGTVSAIFQAIKDGTVEIVIEILKANPDLIWCNKMLSRDILISTIKYRQEGLLRFVYRLDAGKKAFLSLGDEDGNNVLHLVAKLPDLQGFGNFHPVWAMQQEVKWFEEVKSVLPSPYEVARNLYGESPLEVFRREHQQLTNEASEWAKKTADSYILVPVLIVTIMFAAIFTVPGGNNQETGIPILLHRKLFSGFLICDVVSLLTGSTSMLAFLDILIKSRSDIYLRKSLPSNLMWAISSLVISIVTMILAFIFALTMMLQKKWEVLPAIIIYLLLFPITVLSLWLYPTLADFYNLMFRPIIFKRRSMYGIY</sequence>
<dbReference type="InterPro" id="IPR026961">
    <property type="entry name" value="PGG_dom"/>
</dbReference>
<dbReference type="SMART" id="SM00248">
    <property type="entry name" value="ANK"/>
    <property type="match status" value="4"/>
</dbReference>
<evidence type="ECO:0000256" key="2">
    <source>
        <dbReference type="SAM" id="Phobius"/>
    </source>
</evidence>
<protein>
    <recommendedName>
        <fullName evidence="3">PGG domain-containing protein</fullName>
    </recommendedName>
</protein>
<reference evidence="4 5" key="1">
    <citation type="journal article" date="2021" name="Commun. Biol.">
        <title>The genome of Shorea leprosula (Dipterocarpaceae) highlights the ecological relevance of drought in aseasonal tropical rainforests.</title>
        <authorList>
            <person name="Ng K.K.S."/>
            <person name="Kobayashi M.J."/>
            <person name="Fawcett J.A."/>
            <person name="Hatakeyama M."/>
            <person name="Paape T."/>
            <person name="Ng C.H."/>
            <person name="Ang C.C."/>
            <person name="Tnah L.H."/>
            <person name="Lee C.T."/>
            <person name="Nishiyama T."/>
            <person name="Sese J."/>
            <person name="O'Brien M.J."/>
            <person name="Copetti D."/>
            <person name="Mohd Noor M.I."/>
            <person name="Ong R.C."/>
            <person name="Putra M."/>
            <person name="Sireger I.Z."/>
            <person name="Indrioko S."/>
            <person name="Kosugi Y."/>
            <person name="Izuno A."/>
            <person name="Isagi Y."/>
            <person name="Lee S.L."/>
            <person name="Shimizu K.K."/>
        </authorList>
    </citation>
    <scope>NUCLEOTIDE SEQUENCE [LARGE SCALE GENOMIC DNA]</scope>
    <source>
        <strain evidence="4">214</strain>
    </source>
</reference>
<dbReference type="PROSITE" id="PS50297">
    <property type="entry name" value="ANK_REP_REGION"/>
    <property type="match status" value="1"/>
</dbReference>
<gene>
    <name evidence="4" type="ORF">SLEP1_g25188</name>
</gene>
<evidence type="ECO:0000313" key="4">
    <source>
        <dbReference type="EMBL" id="GKV14291.1"/>
    </source>
</evidence>
<feature type="transmembrane region" description="Helical" evidence="2">
    <location>
        <begin position="684"/>
        <end position="705"/>
    </location>
</feature>
<keyword evidence="2" id="KW-1133">Transmembrane helix</keyword>
<dbReference type="Gene3D" id="1.25.40.20">
    <property type="entry name" value="Ankyrin repeat-containing domain"/>
    <property type="match status" value="1"/>
</dbReference>
<keyword evidence="2" id="KW-0812">Transmembrane</keyword>
<dbReference type="Pfam" id="PF13962">
    <property type="entry name" value="PGG"/>
    <property type="match status" value="1"/>
</dbReference>
<dbReference type="SUPFAM" id="SSF48403">
    <property type="entry name" value="Ankyrin repeat"/>
    <property type="match status" value="1"/>
</dbReference>
<dbReference type="EMBL" id="BPVZ01000040">
    <property type="protein sequence ID" value="GKV14291.1"/>
    <property type="molecule type" value="Genomic_DNA"/>
</dbReference>
<keyword evidence="2" id="KW-0472">Membrane</keyword>
<keyword evidence="5" id="KW-1185">Reference proteome</keyword>
<dbReference type="Proteomes" id="UP001054252">
    <property type="component" value="Unassembled WGS sequence"/>
</dbReference>